<comment type="caution">
    <text evidence="2">The sequence shown here is derived from an EMBL/GenBank/DDBJ whole genome shotgun (WGS) entry which is preliminary data.</text>
</comment>
<keyword evidence="3" id="KW-1185">Reference proteome</keyword>
<dbReference type="Proteomes" id="UP000295411">
    <property type="component" value="Unassembled WGS sequence"/>
</dbReference>
<feature type="compositionally biased region" description="Low complexity" evidence="1">
    <location>
        <begin position="112"/>
        <end position="123"/>
    </location>
</feature>
<organism evidence="2 3">
    <name type="scientific">Arthrobacter crusticola</name>
    <dbReference type="NCBI Taxonomy" id="2547960"/>
    <lineage>
        <taxon>Bacteria</taxon>
        <taxon>Bacillati</taxon>
        <taxon>Actinomycetota</taxon>
        <taxon>Actinomycetes</taxon>
        <taxon>Micrococcales</taxon>
        <taxon>Micrococcaceae</taxon>
        <taxon>Arthrobacter</taxon>
    </lineage>
</organism>
<reference evidence="2 3" key="1">
    <citation type="submission" date="2019-03" db="EMBL/GenBank/DDBJ databases">
        <title>Arthrobacter sp. nov., an bacterium isolated from biocrust in Mu Us Desert.</title>
        <authorList>
            <person name="Lixiong L."/>
        </authorList>
    </citation>
    <scope>NUCLEOTIDE SEQUENCE [LARGE SCALE GENOMIC DNA]</scope>
    <source>
        <strain evidence="2 3">SLN-3</strain>
    </source>
</reference>
<proteinExistence type="predicted"/>
<dbReference type="EMBL" id="SMTK01000003">
    <property type="protein sequence ID" value="TDK25469.1"/>
    <property type="molecule type" value="Genomic_DNA"/>
</dbReference>
<dbReference type="AlphaFoldDB" id="A0A4V6PLP5"/>
<dbReference type="InterPro" id="IPR021202">
    <property type="entry name" value="Rv3654c-like"/>
</dbReference>
<feature type="region of interest" description="Disordered" evidence="1">
    <location>
        <begin position="106"/>
        <end position="133"/>
    </location>
</feature>
<evidence type="ECO:0000313" key="2">
    <source>
        <dbReference type="EMBL" id="TDK25469.1"/>
    </source>
</evidence>
<sequence>MPANHPQVERGSGTVLMAGLAAALILLLAALVLLVQGAVGGARAAAAADLAALAGADAARGLRNGDPCDVARVTARRHRAELVGCFRSGPGGVIVTVRTSVPVPGVLPEATGAARAGPPQQRARPPPRVHPRR</sequence>
<evidence type="ECO:0000256" key="1">
    <source>
        <dbReference type="SAM" id="MobiDB-lite"/>
    </source>
</evidence>
<accession>A0A4V6PLP5</accession>
<dbReference type="NCBIfam" id="TIGR03816">
    <property type="entry name" value="tadE_like_DECH"/>
    <property type="match status" value="1"/>
</dbReference>
<gene>
    <name evidence="2" type="ORF">E2F48_09430</name>
</gene>
<name>A0A4V6PLP5_9MICC</name>
<protein>
    <submittedName>
        <fullName evidence="2">Uncharacterized protein</fullName>
    </submittedName>
</protein>
<evidence type="ECO:0000313" key="3">
    <source>
        <dbReference type="Proteomes" id="UP000295411"/>
    </source>
</evidence>